<evidence type="ECO:0000313" key="5">
    <source>
        <dbReference type="Proteomes" id="UP000217895"/>
    </source>
</evidence>
<keyword evidence="3" id="KW-0732">Signal</keyword>
<comment type="similarity">
    <text evidence="1">Belongs to the bacterial solute-binding protein 1 family.</text>
</comment>
<organism evidence="4 5">
    <name type="scientific">Leptolyngbya boryana NIES-2135</name>
    <dbReference type="NCBI Taxonomy" id="1973484"/>
    <lineage>
        <taxon>Bacteria</taxon>
        <taxon>Bacillati</taxon>
        <taxon>Cyanobacteriota</taxon>
        <taxon>Cyanophyceae</taxon>
        <taxon>Leptolyngbyales</taxon>
        <taxon>Leptolyngbyaceae</taxon>
        <taxon>Leptolyngbya group</taxon>
        <taxon>Leptolyngbya</taxon>
    </lineage>
</organism>
<evidence type="ECO:0000256" key="3">
    <source>
        <dbReference type="ARBA" id="ARBA00022729"/>
    </source>
</evidence>
<dbReference type="PROSITE" id="PS51257">
    <property type="entry name" value="PROKAR_LIPOPROTEIN"/>
    <property type="match status" value="1"/>
</dbReference>
<dbReference type="GO" id="GO:0042956">
    <property type="term" value="P:maltodextrin transmembrane transport"/>
    <property type="evidence" value="ECO:0007669"/>
    <property type="project" value="TreeGrafter"/>
</dbReference>
<dbReference type="PANTHER" id="PTHR30061">
    <property type="entry name" value="MALTOSE-BINDING PERIPLASMIC PROTEIN"/>
    <property type="match status" value="1"/>
</dbReference>
<accession>A0A1Z4JQ53</accession>
<reference evidence="4 5" key="1">
    <citation type="submission" date="2017-06" db="EMBL/GenBank/DDBJ databases">
        <title>Genome sequencing of cyanobaciteial culture collection at National Institute for Environmental Studies (NIES).</title>
        <authorList>
            <person name="Hirose Y."/>
            <person name="Shimura Y."/>
            <person name="Fujisawa T."/>
            <person name="Nakamura Y."/>
            <person name="Kawachi M."/>
        </authorList>
    </citation>
    <scope>NUCLEOTIDE SEQUENCE [LARGE SCALE GENOMIC DNA]</scope>
    <source>
        <strain evidence="4 5">NIES-2135</strain>
    </source>
</reference>
<dbReference type="AlphaFoldDB" id="A0A1Z4JQ53"/>
<evidence type="ECO:0000256" key="2">
    <source>
        <dbReference type="ARBA" id="ARBA00022448"/>
    </source>
</evidence>
<dbReference type="Proteomes" id="UP000217895">
    <property type="component" value="Chromosome"/>
</dbReference>
<dbReference type="InterPro" id="IPR006059">
    <property type="entry name" value="SBP"/>
</dbReference>
<sequence>MTSDYKCMRKLLSCSIAISLVFFTLGCRSQSDRKIEITLSGWQSNPNEGKLLDKVIREFEAKNPTIRVKREVINSQYMDVIRTRLIGEVAPDVFYLEAFEAPTLIKYGVLEPLNSYIKPDFKLDDFEPNLLNAFKQGNTVYGIPKDFSTLALFYNSTELKNAGFSKPPKTWSELTDYAKKLTIDKNKDGKIDQYGIGIAPELPRQAFMIKAFGGSLVDQNNNAAFASSNGIQGLQLVIDQYRRDRSAAQPSDVGANSNSEAFGQGRVAMAIEGAWAVPYLKETFPNLEFQTAEIPTINNRNGTMIFTVGYVMNRQSKHKDAAWKLIQYLTNQSGMKAWANQGVALPSRRSVLAELKYDRNPIYAPLVAGAKYGTIWQAGETLPTIMTNFDNQFVSALLGQQTLPNAMNRAQETANREIYLSN</sequence>
<dbReference type="GO" id="GO:0015768">
    <property type="term" value="P:maltose transport"/>
    <property type="evidence" value="ECO:0007669"/>
    <property type="project" value="TreeGrafter"/>
</dbReference>
<keyword evidence="2" id="KW-0813">Transport</keyword>
<protein>
    <submittedName>
        <fullName evidence="4">ABC transporter substrate-binding protein</fullName>
    </submittedName>
</protein>
<dbReference type="Gene3D" id="3.40.190.10">
    <property type="entry name" value="Periplasmic binding protein-like II"/>
    <property type="match status" value="1"/>
</dbReference>
<gene>
    <name evidence="4" type="ORF">NIES2135_57140</name>
</gene>
<dbReference type="PANTHER" id="PTHR30061:SF50">
    <property type="entry name" value="MALTOSE_MALTODEXTRIN-BINDING PERIPLASMIC PROTEIN"/>
    <property type="match status" value="1"/>
</dbReference>
<dbReference type="GO" id="GO:1901982">
    <property type="term" value="F:maltose binding"/>
    <property type="evidence" value="ECO:0007669"/>
    <property type="project" value="TreeGrafter"/>
</dbReference>
<evidence type="ECO:0000313" key="4">
    <source>
        <dbReference type="EMBL" id="BAY58840.1"/>
    </source>
</evidence>
<dbReference type="Pfam" id="PF01547">
    <property type="entry name" value="SBP_bac_1"/>
    <property type="match status" value="1"/>
</dbReference>
<dbReference type="GO" id="GO:0055052">
    <property type="term" value="C:ATP-binding cassette (ABC) transporter complex, substrate-binding subunit-containing"/>
    <property type="evidence" value="ECO:0007669"/>
    <property type="project" value="TreeGrafter"/>
</dbReference>
<dbReference type="SUPFAM" id="SSF53850">
    <property type="entry name" value="Periplasmic binding protein-like II"/>
    <property type="match status" value="1"/>
</dbReference>
<dbReference type="CDD" id="cd14748">
    <property type="entry name" value="PBP2_UgpB"/>
    <property type="match status" value="1"/>
</dbReference>
<name>A0A1Z4JQ53_LEPBY</name>
<dbReference type="EMBL" id="AP018203">
    <property type="protein sequence ID" value="BAY58840.1"/>
    <property type="molecule type" value="Genomic_DNA"/>
</dbReference>
<keyword evidence="5" id="KW-1185">Reference proteome</keyword>
<proteinExistence type="inferred from homology"/>
<evidence type="ECO:0000256" key="1">
    <source>
        <dbReference type="ARBA" id="ARBA00008520"/>
    </source>
</evidence>